<feature type="compositionally biased region" description="Basic and acidic residues" evidence="1">
    <location>
        <begin position="105"/>
        <end position="130"/>
    </location>
</feature>
<feature type="compositionally biased region" description="Polar residues" evidence="1">
    <location>
        <begin position="156"/>
        <end position="171"/>
    </location>
</feature>
<feature type="compositionally biased region" description="Basic residues" evidence="1">
    <location>
        <begin position="56"/>
        <end position="68"/>
    </location>
</feature>
<feature type="compositionally biased region" description="Pro residues" evidence="1">
    <location>
        <begin position="78"/>
        <end position="89"/>
    </location>
</feature>
<proteinExistence type="predicted"/>
<dbReference type="Proteomes" id="UP001345963">
    <property type="component" value="Unassembled WGS sequence"/>
</dbReference>
<dbReference type="EMBL" id="JAHUTI010032169">
    <property type="protein sequence ID" value="MED6242953.1"/>
    <property type="molecule type" value="Genomic_DNA"/>
</dbReference>
<feature type="region of interest" description="Disordered" evidence="1">
    <location>
        <begin position="42"/>
        <end position="171"/>
    </location>
</feature>
<accession>A0ABU7AZT9</accession>
<evidence type="ECO:0000313" key="2">
    <source>
        <dbReference type="EMBL" id="MED6242953.1"/>
    </source>
</evidence>
<comment type="caution">
    <text evidence="2">The sequence shown here is derived from an EMBL/GenBank/DDBJ whole genome shotgun (WGS) entry which is preliminary data.</text>
</comment>
<protein>
    <submittedName>
        <fullName evidence="2">Uncharacterized protein</fullName>
    </submittedName>
</protein>
<keyword evidence="3" id="KW-1185">Reference proteome</keyword>
<evidence type="ECO:0000256" key="1">
    <source>
        <dbReference type="SAM" id="MobiDB-lite"/>
    </source>
</evidence>
<organism evidence="2 3">
    <name type="scientific">Ataeniobius toweri</name>
    <dbReference type="NCBI Taxonomy" id="208326"/>
    <lineage>
        <taxon>Eukaryota</taxon>
        <taxon>Metazoa</taxon>
        <taxon>Chordata</taxon>
        <taxon>Craniata</taxon>
        <taxon>Vertebrata</taxon>
        <taxon>Euteleostomi</taxon>
        <taxon>Actinopterygii</taxon>
        <taxon>Neopterygii</taxon>
        <taxon>Teleostei</taxon>
        <taxon>Neoteleostei</taxon>
        <taxon>Acanthomorphata</taxon>
        <taxon>Ovalentaria</taxon>
        <taxon>Atherinomorphae</taxon>
        <taxon>Cyprinodontiformes</taxon>
        <taxon>Goodeidae</taxon>
        <taxon>Ataeniobius</taxon>
    </lineage>
</organism>
<gene>
    <name evidence="2" type="ORF">ATANTOWER_012549</name>
</gene>
<name>A0ABU7AZT9_9TELE</name>
<sequence>MWCRCVSWYCAFKKKNRWGRGSATPREPAPWLIPIGIPVRRVPTKEGGIGTSTGQKTRHRCLRPKPRPKTGTNTPSTPLEPPKPSNPDPQPRHAVHRLKKPPTPNKKEPAGSAHSDDQDCDPTPKKRADRPAQCNQNTPHRGGHMTNMPNHPEPMVQSQQSAQSPMPGTGR</sequence>
<reference evidence="2 3" key="1">
    <citation type="submission" date="2021-07" db="EMBL/GenBank/DDBJ databases">
        <authorList>
            <person name="Palmer J.M."/>
        </authorList>
    </citation>
    <scope>NUCLEOTIDE SEQUENCE [LARGE SCALE GENOMIC DNA]</scope>
    <source>
        <strain evidence="2 3">AT_MEX2019</strain>
        <tissue evidence="2">Muscle</tissue>
    </source>
</reference>
<evidence type="ECO:0000313" key="3">
    <source>
        <dbReference type="Proteomes" id="UP001345963"/>
    </source>
</evidence>